<feature type="transmembrane region" description="Helical" evidence="2">
    <location>
        <begin position="108"/>
        <end position="127"/>
    </location>
</feature>
<dbReference type="RefSeq" id="WP_344684570.1">
    <property type="nucleotide sequence ID" value="NZ_BAAAVT010000005.1"/>
</dbReference>
<name>A0ABP6LRJ5_9MICC</name>
<organism evidence="3 4">
    <name type="scientific">Nesterenkonia aethiopica</name>
    <dbReference type="NCBI Taxonomy" id="269144"/>
    <lineage>
        <taxon>Bacteria</taxon>
        <taxon>Bacillati</taxon>
        <taxon>Actinomycetota</taxon>
        <taxon>Actinomycetes</taxon>
        <taxon>Micrococcales</taxon>
        <taxon>Micrococcaceae</taxon>
        <taxon>Nesterenkonia</taxon>
    </lineage>
</organism>
<dbReference type="Proteomes" id="UP001500236">
    <property type="component" value="Unassembled WGS sequence"/>
</dbReference>
<feature type="transmembrane region" description="Helical" evidence="2">
    <location>
        <begin position="225"/>
        <end position="246"/>
    </location>
</feature>
<evidence type="ECO:0008006" key="5">
    <source>
        <dbReference type="Google" id="ProtNLM"/>
    </source>
</evidence>
<proteinExistence type="predicted"/>
<evidence type="ECO:0000256" key="1">
    <source>
        <dbReference type="SAM" id="MobiDB-lite"/>
    </source>
</evidence>
<keyword evidence="4" id="KW-1185">Reference proteome</keyword>
<keyword evidence="2" id="KW-0812">Transmembrane</keyword>
<comment type="caution">
    <text evidence="3">The sequence shown here is derived from an EMBL/GenBank/DDBJ whole genome shotgun (WGS) entry which is preliminary data.</text>
</comment>
<keyword evidence="2" id="KW-1133">Transmembrane helix</keyword>
<sequence length="307" mass="32406">MTPETSAAAQNPRLNTANGTAPRPTRRQHDVDPSLKGLSLLRVLSSELQKILTMRAAWWLGAGALLLVLLFAWISAVSLSSMLRWQQEDPLSAPPERVMRDMALETPLTGLAFAAILVGCIGVIAITSEHATGSLRSSLTAVPRRTMLYTAKGLAVALVLGALTAVLIFGILLIAVPTAATHGLAPDLTAGETWHRLITHWVGVVLAGLIGFGLGAVLRSTAGGIVSLAILLFVLPMSLEILLAMAGDSALIEVLHRWQFANLMSSFTVPVPQLSDQMSTLTAGLGMVAWTAAATVAGGLLFRRRDA</sequence>
<protein>
    <recommendedName>
        <fullName evidence="5">ABC transporter permease</fullName>
    </recommendedName>
</protein>
<feature type="transmembrane region" description="Helical" evidence="2">
    <location>
        <begin position="154"/>
        <end position="178"/>
    </location>
</feature>
<feature type="region of interest" description="Disordered" evidence="1">
    <location>
        <begin position="1"/>
        <end position="32"/>
    </location>
</feature>
<feature type="transmembrane region" description="Helical" evidence="2">
    <location>
        <begin position="56"/>
        <end position="76"/>
    </location>
</feature>
<feature type="transmembrane region" description="Helical" evidence="2">
    <location>
        <begin position="198"/>
        <end position="218"/>
    </location>
</feature>
<dbReference type="EMBL" id="BAAAVT010000005">
    <property type="protein sequence ID" value="GAA3057449.1"/>
    <property type="molecule type" value="Genomic_DNA"/>
</dbReference>
<keyword evidence="2" id="KW-0472">Membrane</keyword>
<accession>A0ABP6LRJ5</accession>
<gene>
    <name evidence="3" type="ORF">GCM10010529_09110</name>
</gene>
<evidence type="ECO:0000256" key="2">
    <source>
        <dbReference type="SAM" id="Phobius"/>
    </source>
</evidence>
<evidence type="ECO:0000313" key="3">
    <source>
        <dbReference type="EMBL" id="GAA3057449.1"/>
    </source>
</evidence>
<reference evidence="4" key="1">
    <citation type="journal article" date="2019" name="Int. J. Syst. Evol. Microbiol.">
        <title>The Global Catalogue of Microorganisms (GCM) 10K type strain sequencing project: providing services to taxonomists for standard genome sequencing and annotation.</title>
        <authorList>
            <consortium name="The Broad Institute Genomics Platform"/>
            <consortium name="The Broad Institute Genome Sequencing Center for Infectious Disease"/>
            <person name="Wu L."/>
            <person name="Ma J."/>
        </authorList>
    </citation>
    <scope>NUCLEOTIDE SEQUENCE [LARGE SCALE GENOMIC DNA]</scope>
    <source>
        <strain evidence="4">JCM 14309</strain>
    </source>
</reference>
<feature type="compositionally biased region" description="Polar residues" evidence="1">
    <location>
        <begin position="1"/>
        <end position="19"/>
    </location>
</feature>
<evidence type="ECO:0000313" key="4">
    <source>
        <dbReference type="Proteomes" id="UP001500236"/>
    </source>
</evidence>
<feature type="transmembrane region" description="Helical" evidence="2">
    <location>
        <begin position="281"/>
        <end position="302"/>
    </location>
</feature>